<keyword evidence="4 6" id="KW-1133">Transmembrane helix</keyword>
<reference evidence="7 8" key="1">
    <citation type="journal article" date="2013" name="Int. J. Syst. Evol. Microbiol.">
        <title>Celerinatantimonas yamalensis sp. nov., a cold-adapted diazotrophic bacterium from a cold permafrost brine.</title>
        <authorList>
            <person name="Shcherbakova V."/>
            <person name="Chuvilskaya N."/>
            <person name="Rivkina E."/>
            <person name="Demidov N."/>
            <person name="Uchaeva V."/>
            <person name="Suetin S."/>
            <person name="Suzina N."/>
            <person name="Gilichinsky D."/>
        </authorList>
    </citation>
    <scope>NUCLEOTIDE SEQUENCE [LARGE SCALE GENOMIC DNA]</scope>
    <source>
        <strain evidence="7 8">C7</strain>
    </source>
</reference>
<name>A0ABW9G595_9GAMM</name>
<evidence type="ECO:0000256" key="6">
    <source>
        <dbReference type="RuleBase" id="RU365102"/>
    </source>
</evidence>
<comment type="similarity">
    <text evidence="2 6">Belongs to the GDT1 family.</text>
</comment>
<comment type="caution">
    <text evidence="7">The sequence shown here is derived from an EMBL/GenBank/DDBJ whole genome shotgun (WGS) entry which is preliminary data.</text>
</comment>
<evidence type="ECO:0000256" key="3">
    <source>
        <dbReference type="ARBA" id="ARBA00022692"/>
    </source>
</evidence>
<keyword evidence="8" id="KW-1185">Reference proteome</keyword>
<evidence type="ECO:0000256" key="1">
    <source>
        <dbReference type="ARBA" id="ARBA00004141"/>
    </source>
</evidence>
<feature type="transmembrane region" description="Helical" evidence="6">
    <location>
        <begin position="35"/>
        <end position="55"/>
    </location>
</feature>
<sequence>MDALFTSAVSVSIAELGDKTQLLALILTCRFRKPLAIIAGMVLATLLNHLIAGYLGIVIGQWLQPNITRWIIAASFFMVAIWALFPDKMNDESHSAMRYGPFLATLITFFIAEIGDKTQIATLLLAAKFHNIEYVVIGSTLGVCVANIPVMLLGYYHVDKLPLQWIRRGACLLFTGLGIYTLCS</sequence>
<feature type="transmembrane region" description="Helical" evidence="6">
    <location>
        <begin position="67"/>
        <end position="85"/>
    </location>
</feature>
<dbReference type="InterPro" id="IPR001727">
    <property type="entry name" value="GDT1-like"/>
</dbReference>
<organism evidence="7 8">
    <name type="scientific">Celerinatantimonas yamalensis</name>
    <dbReference type="NCBI Taxonomy" id="559956"/>
    <lineage>
        <taxon>Bacteria</taxon>
        <taxon>Pseudomonadati</taxon>
        <taxon>Pseudomonadota</taxon>
        <taxon>Gammaproteobacteria</taxon>
        <taxon>Celerinatantimonadaceae</taxon>
        <taxon>Celerinatantimonas</taxon>
    </lineage>
</organism>
<evidence type="ECO:0000313" key="8">
    <source>
        <dbReference type="Proteomes" id="UP001629953"/>
    </source>
</evidence>
<protein>
    <recommendedName>
        <fullName evidence="6">GDT1 family protein</fullName>
    </recommendedName>
</protein>
<evidence type="ECO:0000256" key="2">
    <source>
        <dbReference type="ARBA" id="ARBA00009190"/>
    </source>
</evidence>
<proteinExistence type="inferred from homology"/>
<keyword evidence="3 6" id="KW-0812">Transmembrane</keyword>
<gene>
    <name evidence="7" type="ORF">ABUE30_03920</name>
</gene>
<dbReference type="PANTHER" id="PTHR12608:SF1">
    <property type="entry name" value="TRANSMEMBRANE PROTEIN 165"/>
    <property type="match status" value="1"/>
</dbReference>
<dbReference type="Proteomes" id="UP001629953">
    <property type="component" value="Unassembled WGS sequence"/>
</dbReference>
<feature type="transmembrane region" description="Helical" evidence="6">
    <location>
        <begin position="97"/>
        <end position="114"/>
    </location>
</feature>
<dbReference type="RefSeq" id="WP_408622355.1">
    <property type="nucleotide sequence ID" value="NZ_JBEQCT010000001.1"/>
</dbReference>
<comment type="subcellular location">
    <subcellularLocation>
        <location evidence="1 6">Membrane</location>
        <topology evidence="1 6">Multi-pass membrane protein</topology>
    </subcellularLocation>
</comment>
<keyword evidence="5 6" id="KW-0472">Membrane</keyword>
<dbReference type="EMBL" id="JBEQCT010000001">
    <property type="protein sequence ID" value="MFM2484218.1"/>
    <property type="molecule type" value="Genomic_DNA"/>
</dbReference>
<dbReference type="Pfam" id="PF01169">
    <property type="entry name" value="GDT1"/>
    <property type="match status" value="2"/>
</dbReference>
<evidence type="ECO:0000313" key="7">
    <source>
        <dbReference type="EMBL" id="MFM2484218.1"/>
    </source>
</evidence>
<evidence type="ECO:0000256" key="5">
    <source>
        <dbReference type="ARBA" id="ARBA00023136"/>
    </source>
</evidence>
<evidence type="ECO:0000256" key="4">
    <source>
        <dbReference type="ARBA" id="ARBA00022989"/>
    </source>
</evidence>
<dbReference type="PANTHER" id="PTHR12608">
    <property type="entry name" value="TRANSMEMBRANE PROTEIN HTP-1 RELATED"/>
    <property type="match status" value="1"/>
</dbReference>
<accession>A0ABW9G595</accession>
<comment type="caution">
    <text evidence="6">Lacks conserved residue(s) required for the propagation of feature annotation.</text>
</comment>
<feature type="transmembrane region" description="Helical" evidence="6">
    <location>
        <begin position="134"/>
        <end position="158"/>
    </location>
</feature>